<evidence type="ECO:0000313" key="2">
    <source>
        <dbReference type="EMBL" id="BAM03452.1"/>
    </source>
</evidence>
<dbReference type="GO" id="GO:0000166">
    <property type="term" value="F:nucleotide binding"/>
    <property type="evidence" value="ECO:0007669"/>
    <property type="project" value="InterPro"/>
</dbReference>
<dbReference type="SUPFAM" id="SSF51735">
    <property type="entry name" value="NAD(P)-binding Rossmann-fold domains"/>
    <property type="match status" value="1"/>
</dbReference>
<dbReference type="Gene3D" id="3.40.50.720">
    <property type="entry name" value="NAD(P)-binding Rossmann-like Domain"/>
    <property type="match status" value="1"/>
</dbReference>
<dbReference type="STRING" id="1142394.PSMK_12930"/>
<dbReference type="InterPro" id="IPR036291">
    <property type="entry name" value="NAD(P)-bd_dom_sf"/>
</dbReference>
<gene>
    <name evidence="2" type="ordered locus">PSMK_12930</name>
</gene>
<dbReference type="eggNOG" id="COG0673">
    <property type="taxonomic scope" value="Bacteria"/>
</dbReference>
<dbReference type="EMBL" id="AP012338">
    <property type="protein sequence ID" value="BAM03452.1"/>
    <property type="molecule type" value="Genomic_DNA"/>
</dbReference>
<accession>I0IDW4</accession>
<proteinExistence type="predicted"/>
<organism evidence="2 3">
    <name type="scientific">Phycisphaera mikurensis (strain NBRC 102666 / KCTC 22515 / FYK2301M01)</name>
    <dbReference type="NCBI Taxonomy" id="1142394"/>
    <lineage>
        <taxon>Bacteria</taxon>
        <taxon>Pseudomonadati</taxon>
        <taxon>Planctomycetota</taxon>
        <taxon>Phycisphaerae</taxon>
        <taxon>Phycisphaerales</taxon>
        <taxon>Phycisphaeraceae</taxon>
        <taxon>Phycisphaera</taxon>
    </lineage>
</organism>
<reference evidence="2 3" key="1">
    <citation type="submission" date="2012-02" db="EMBL/GenBank/DDBJ databases">
        <title>Complete genome sequence of Phycisphaera mikurensis NBRC 102666.</title>
        <authorList>
            <person name="Ankai A."/>
            <person name="Hosoyama A."/>
            <person name="Terui Y."/>
            <person name="Sekine M."/>
            <person name="Fukai R."/>
            <person name="Kato Y."/>
            <person name="Nakamura S."/>
            <person name="Yamada-Narita S."/>
            <person name="Kawakoshi A."/>
            <person name="Fukunaga Y."/>
            <person name="Yamazaki S."/>
            <person name="Fujita N."/>
        </authorList>
    </citation>
    <scope>NUCLEOTIDE SEQUENCE [LARGE SCALE GENOMIC DNA]</scope>
    <source>
        <strain evidence="3">NBRC 102666 / KCTC 22515 / FYK2301M01</strain>
    </source>
</reference>
<dbReference type="InterPro" id="IPR000683">
    <property type="entry name" value="Gfo/Idh/MocA-like_OxRdtase_N"/>
</dbReference>
<dbReference type="OrthoDB" id="128220at2"/>
<dbReference type="Proteomes" id="UP000007881">
    <property type="component" value="Chromosome"/>
</dbReference>
<dbReference type="HOGENOM" id="CLU_065109_0_0_0"/>
<dbReference type="KEGG" id="phm:PSMK_12930"/>
<evidence type="ECO:0000313" key="3">
    <source>
        <dbReference type="Proteomes" id="UP000007881"/>
    </source>
</evidence>
<dbReference type="Gene3D" id="3.30.360.10">
    <property type="entry name" value="Dihydrodipicolinate Reductase, domain 2"/>
    <property type="match status" value="1"/>
</dbReference>
<protein>
    <recommendedName>
        <fullName evidence="1">Gfo/Idh/MocA-like oxidoreductase N-terminal domain-containing protein</fullName>
    </recommendedName>
</protein>
<dbReference type="RefSeq" id="WP_014436671.1">
    <property type="nucleotide sequence ID" value="NC_017080.1"/>
</dbReference>
<keyword evidence="3" id="KW-1185">Reference proteome</keyword>
<name>I0IDW4_PHYMF</name>
<dbReference type="AlphaFoldDB" id="I0IDW4"/>
<dbReference type="Pfam" id="PF01408">
    <property type="entry name" value="GFO_IDH_MocA"/>
    <property type="match status" value="1"/>
</dbReference>
<evidence type="ECO:0000259" key="1">
    <source>
        <dbReference type="Pfam" id="PF01408"/>
    </source>
</evidence>
<sequence>MIGPHTGGMRLGVLGVDSSHLPEFTRRIAGLNEAGATRCRVVSMFDAGDHQLPAADVAGWVAEAKAMGVQERGSVEELLGGVDGVLVLAVAGGRHLELAEPALQRGLPTYVDKPLACTAADARRLAALAEEHAAPCYSASSLRFAAEPVAAAADASLGDIVAVDAFGPGELLDANPGVLHYGVHAVEMVDAVLGPGVAEVAAESTADRDLVRLRYADGRAATLRLERRGSYDFGAAVHGTAGASFFKVDFATVYDRLVEAMVGFFRGGQAPVPLSRIVENVAVMEAANRSRETGGGWVKPDGAP</sequence>
<feature type="domain" description="Gfo/Idh/MocA-like oxidoreductase N-terminal" evidence="1">
    <location>
        <begin position="40"/>
        <end position="135"/>
    </location>
</feature>